<reference evidence="11" key="1">
    <citation type="submission" date="2022-01" db="EMBL/GenBank/DDBJ databases">
        <title>Genome Sequence Resource for Two Populations of Ditylenchus destructor, the Migratory Endoparasitic Phytonematode.</title>
        <authorList>
            <person name="Zhang H."/>
            <person name="Lin R."/>
            <person name="Xie B."/>
        </authorList>
    </citation>
    <scope>NUCLEOTIDE SEQUENCE</scope>
    <source>
        <strain evidence="11">BazhouSP</strain>
    </source>
</reference>
<keyword evidence="5" id="KW-0863">Zinc-finger</keyword>
<gene>
    <name evidence="11" type="ORF">DdX_00563</name>
</gene>
<evidence type="ECO:0000256" key="9">
    <source>
        <dbReference type="ARBA" id="ARBA00023242"/>
    </source>
</evidence>
<evidence type="ECO:0000256" key="2">
    <source>
        <dbReference type="ARBA" id="ARBA00010194"/>
    </source>
</evidence>
<feature type="region of interest" description="Disordered" evidence="10">
    <location>
        <begin position="306"/>
        <end position="352"/>
    </location>
</feature>
<feature type="region of interest" description="Disordered" evidence="10">
    <location>
        <begin position="23"/>
        <end position="69"/>
    </location>
</feature>
<keyword evidence="4" id="KW-0677">Repeat</keyword>
<protein>
    <submittedName>
        <fullName evidence="11">Zinc finger, c2HC type domain-containing protein</fullName>
    </submittedName>
</protein>
<evidence type="ECO:0000256" key="8">
    <source>
        <dbReference type="ARBA" id="ARBA00023163"/>
    </source>
</evidence>
<name>A0AAD4NGQ3_9BILA</name>
<evidence type="ECO:0000256" key="10">
    <source>
        <dbReference type="SAM" id="MobiDB-lite"/>
    </source>
</evidence>
<comment type="caution">
    <text evidence="11">The sequence shown here is derived from an EMBL/GenBank/DDBJ whole genome shotgun (WGS) entry which is preliminary data.</text>
</comment>
<dbReference type="GO" id="GO:0005634">
    <property type="term" value="C:nucleus"/>
    <property type="evidence" value="ECO:0007669"/>
    <property type="project" value="UniProtKB-SubCell"/>
</dbReference>
<keyword evidence="12" id="KW-1185">Reference proteome</keyword>
<dbReference type="InterPro" id="IPR002515">
    <property type="entry name" value="Znf_C2H2C"/>
</dbReference>
<dbReference type="GO" id="GO:0006355">
    <property type="term" value="P:regulation of DNA-templated transcription"/>
    <property type="evidence" value="ECO:0007669"/>
    <property type="project" value="InterPro"/>
</dbReference>
<dbReference type="Gene3D" id="4.10.320.30">
    <property type="match status" value="1"/>
</dbReference>
<feature type="region of interest" description="Disordered" evidence="10">
    <location>
        <begin position="79"/>
        <end position="98"/>
    </location>
</feature>
<evidence type="ECO:0000256" key="5">
    <source>
        <dbReference type="ARBA" id="ARBA00022771"/>
    </source>
</evidence>
<feature type="compositionally biased region" description="Low complexity" evidence="10">
    <location>
        <begin position="86"/>
        <end position="95"/>
    </location>
</feature>
<dbReference type="AlphaFoldDB" id="A0AAD4NGQ3"/>
<keyword evidence="9" id="KW-0539">Nucleus</keyword>
<evidence type="ECO:0000256" key="6">
    <source>
        <dbReference type="ARBA" id="ARBA00022833"/>
    </source>
</evidence>
<keyword evidence="3" id="KW-0479">Metal-binding</keyword>
<keyword evidence="8" id="KW-0804">Transcription</keyword>
<feature type="compositionally biased region" description="Polar residues" evidence="10">
    <location>
        <begin position="249"/>
        <end position="258"/>
    </location>
</feature>
<comment type="subcellular location">
    <subcellularLocation>
        <location evidence="1">Nucleus</location>
    </subcellularLocation>
</comment>
<keyword evidence="7" id="KW-0805">Transcription regulation</keyword>
<proteinExistence type="inferred from homology"/>
<evidence type="ECO:0000313" key="11">
    <source>
        <dbReference type="EMBL" id="KAI1728385.1"/>
    </source>
</evidence>
<keyword evidence="6" id="KW-0862">Zinc</keyword>
<feature type="region of interest" description="Disordered" evidence="10">
    <location>
        <begin position="103"/>
        <end position="153"/>
    </location>
</feature>
<evidence type="ECO:0000256" key="4">
    <source>
        <dbReference type="ARBA" id="ARBA00022737"/>
    </source>
</evidence>
<comment type="similarity">
    <text evidence="2">Belongs to the MYT1 family.</text>
</comment>
<dbReference type="FunFam" id="4.10.320.30:FF:000001">
    <property type="entry name" value="Myelin transcription factor 1-like, a"/>
    <property type="match status" value="1"/>
</dbReference>
<dbReference type="PROSITE" id="PS51802">
    <property type="entry name" value="ZF_CCHHC"/>
    <property type="match status" value="1"/>
</dbReference>
<organism evidence="11 12">
    <name type="scientific">Ditylenchus destructor</name>
    <dbReference type="NCBI Taxonomy" id="166010"/>
    <lineage>
        <taxon>Eukaryota</taxon>
        <taxon>Metazoa</taxon>
        <taxon>Ecdysozoa</taxon>
        <taxon>Nematoda</taxon>
        <taxon>Chromadorea</taxon>
        <taxon>Rhabditida</taxon>
        <taxon>Tylenchina</taxon>
        <taxon>Tylenchomorpha</taxon>
        <taxon>Sphaerularioidea</taxon>
        <taxon>Anguinidae</taxon>
        <taxon>Anguininae</taxon>
        <taxon>Ditylenchus</taxon>
    </lineage>
</organism>
<evidence type="ECO:0000313" key="12">
    <source>
        <dbReference type="Proteomes" id="UP001201812"/>
    </source>
</evidence>
<dbReference type="InterPro" id="IPR036060">
    <property type="entry name" value="Znf_C2H2C_sf"/>
</dbReference>
<dbReference type="GO" id="GO:0008270">
    <property type="term" value="F:zinc ion binding"/>
    <property type="evidence" value="ECO:0007669"/>
    <property type="project" value="UniProtKB-KW"/>
</dbReference>
<feature type="compositionally biased region" description="Low complexity" evidence="10">
    <location>
        <begin position="218"/>
        <end position="233"/>
    </location>
</feature>
<dbReference type="PANTHER" id="PTHR10816">
    <property type="entry name" value="MYELIN TRANSCRIPTION FACTOR 1-RELATED"/>
    <property type="match status" value="1"/>
</dbReference>
<sequence>MSSSSFFDQLAATFNVASTSIEGPIYSGKYNKESSPDQDSSQKDLPNGEMSSSSRKEKRRRKPEAKDIVRVVEVDADDACKPPELTPTTTTMSTSNIFFGDEDGSDYVHCEQPPYDNNSMPSSPYRLVPSSGENDENSVAPMPTIESEKSQDNHDDIKQFVMAACERKKNASDLANSSNISTGNIWATSPYSQHQNTVSGQIQTAMEGFTTDSVGMHSPTASRCSSPSSPSPSFALKHTIHEQKDGVKSNGSNGQTATPSSCSPPHPSDDEDFVDSEFISQNLSGISGTGESYIQGLNGIVQSAKHKSDGNKLSCPTPGCDGSGHQTGLYTHHRSLSGCPRRPDKSTIQCKL</sequence>
<dbReference type="Proteomes" id="UP001201812">
    <property type="component" value="Unassembled WGS sequence"/>
</dbReference>
<dbReference type="PANTHER" id="PTHR10816:SF15">
    <property type="entry name" value="MYELIN TRANSCRIPTION FACTOR 1-LIKE PROTEIN"/>
    <property type="match status" value="1"/>
</dbReference>
<dbReference type="SUPFAM" id="SSF103637">
    <property type="entry name" value="CCHHC domain"/>
    <property type="match status" value="1"/>
</dbReference>
<accession>A0AAD4NGQ3</accession>
<dbReference type="Pfam" id="PF01530">
    <property type="entry name" value="zf-C2HC"/>
    <property type="match status" value="1"/>
</dbReference>
<feature type="region of interest" description="Disordered" evidence="10">
    <location>
        <begin position="211"/>
        <end position="272"/>
    </location>
</feature>
<evidence type="ECO:0000256" key="7">
    <source>
        <dbReference type="ARBA" id="ARBA00023015"/>
    </source>
</evidence>
<dbReference type="GO" id="GO:0007399">
    <property type="term" value="P:nervous system development"/>
    <property type="evidence" value="ECO:0007669"/>
    <property type="project" value="UniProtKB-KW"/>
</dbReference>
<dbReference type="EMBL" id="JAKKPZ010000001">
    <property type="protein sequence ID" value="KAI1728385.1"/>
    <property type="molecule type" value="Genomic_DNA"/>
</dbReference>
<evidence type="ECO:0000256" key="3">
    <source>
        <dbReference type="ARBA" id="ARBA00022723"/>
    </source>
</evidence>
<evidence type="ECO:0000256" key="1">
    <source>
        <dbReference type="ARBA" id="ARBA00004123"/>
    </source>
</evidence>